<evidence type="ECO:0000313" key="6">
    <source>
        <dbReference type="Proteomes" id="UP000734854"/>
    </source>
</evidence>
<evidence type="ECO:0000256" key="3">
    <source>
        <dbReference type="RuleBase" id="RU000682"/>
    </source>
</evidence>
<gene>
    <name evidence="5" type="ORF">ZIOFF_014088</name>
</gene>
<dbReference type="Gene3D" id="1.10.10.60">
    <property type="entry name" value="Homeodomain-like"/>
    <property type="match status" value="1"/>
</dbReference>
<keyword evidence="2 3" id="KW-0539">Nucleus</keyword>
<evidence type="ECO:0000256" key="1">
    <source>
        <dbReference type="ARBA" id="ARBA00004123"/>
    </source>
</evidence>
<accession>A0A8J5HB55</accession>
<dbReference type="SUPFAM" id="SSF46689">
    <property type="entry name" value="Homeodomain-like"/>
    <property type="match status" value="1"/>
</dbReference>
<dbReference type="AlphaFoldDB" id="A0A8J5HB55"/>
<evidence type="ECO:0000256" key="2">
    <source>
        <dbReference type="PROSITE-ProRule" id="PRU00108"/>
    </source>
</evidence>
<reference evidence="5 6" key="1">
    <citation type="submission" date="2020-08" db="EMBL/GenBank/DDBJ databases">
        <title>Plant Genome Project.</title>
        <authorList>
            <person name="Zhang R.-G."/>
        </authorList>
    </citation>
    <scope>NUCLEOTIDE SEQUENCE [LARGE SCALE GENOMIC DNA]</scope>
    <source>
        <tissue evidence="5">Rhizome</tissue>
    </source>
</reference>
<dbReference type="InterPro" id="IPR009057">
    <property type="entry name" value="Homeodomain-like_sf"/>
</dbReference>
<proteinExistence type="predicted"/>
<dbReference type="InterPro" id="IPR042160">
    <property type="entry name" value="HD-Zip_IV"/>
</dbReference>
<dbReference type="PROSITE" id="PS50071">
    <property type="entry name" value="HOMEOBOX_2"/>
    <property type="match status" value="1"/>
</dbReference>
<dbReference type="PANTHER" id="PTHR45654:SF1">
    <property type="entry name" value="HOMEOBOX-LEUCINE ZIPPER PROTEIN HDG11"/>
    <property type="match status" value="1"/>
</dbReference>
<dbReference type="CDD" id="cd00086">
    <property type="entry name" value="homeodomain"/>
    <property type="match status" value="1"/>
</dbReference>
<comment type="subcellular location">
    <subcellularLocation>
        <location evidence="1 2 3">Nucleus</location>
    </subcellularLocation>
</comment>
<comment type="caution">
    <text evidence="5">The sequence shown here is derived from an EMBL/GenBank/DDBJ whole genome shotgun (WGS) entry which is preliminary data.</text>
</comment>
<dbReference type="SMART" id="SM00389">
    <property type="entry name" value="HOX"/>
    <property type="match status" value="1"/>
</dbReference>
<dbReference type="GO" id="GO:0005634">
    <property type="term" value="C:nucleus"/>
    <property type="evidence" value="ECO:0007669"/>
    <property type="project" value="UniProtKB-SubCell"/>
</dbReference>
<dbReference type="Pfam" id="PF00046">
    <property type="entry name" value="Homeodomain"/>
    <property type="match status" value="1"/>
</dbReference>
<keyword evidence="2 3" id="KW-0371">Homeobox</keyword>
<evidence type="ECO:0000313" key="5">
    <source>
        <dbReference type="EMBL" id="KAG6524196.1"/>
    </source>
</evidence>
<keyword evidence="2 3" id="KW-0238">DNA-binding</keyword>
<dbReference type="GO" id="GO:0003677">
    <property type="term" value="F:DNA binding"/>
    <property type="evidence" value="ECO:0007669"/>
    <property type="project" value="UniProtKB-UniRule"/>
</dbReference>
<dbReference type="Proteomes" id="UP000734854">
    <property type="component" value="Unassembled WGS sequence"/>
</dbReference>
<keyword evidence="6" id="KW-1185">Reference proteome</keyword>
<protein>
    <recommendedName>
        <fullName evidence="4">Homeobox domain-containing protein</fullName>
    </recommendedName>
</protein>
<name>A0A8J5HB55_ZINOF</name>
<sequence>MWLSWMICDDFILAGTDKRVSVGEVFSSNRCWNYVFEEAVKDDDGMTEMNKCRIQAWQILKRNVEILCHCKGSKRRVLNLYQFCIKNKNAGFKVKEVYGEFEKMLKQMEMENQKMQFCSFVPIWNENCDEPGLLKNGRSLDMHCKDQRERREEEGADVPPHPAADSRARGVRFLLISLALFSLFLSGDAAAADHSRFGLLCCRTFAMHPHPDDKQRARLSRELGLDSRQIKFWFQNRRTLMKASYLPS</sequence>
<feature type="DNA-binding region" description="Homeobox" evidence="2">
    <location>
        <begin position="205"/>
        <end position="245"/>
    </location>
</feature>
<feature type="domain" description="Homeobox" evidence="4">
    <location>
        <begin position="203"/>
        <end position="244"/>
    </location>
</feature>
<organism evidence="5 6">
    <name type="scientific">Zingiber officinale</name>
    <name type="common">Ginger</name>
    <name type="synonym">Amomum zingiber</name>
    <dbReference type="NCBI Taxonomy" id="94328"/>
    <lineage>
        <taxon>Eukaryota</taxon>
        <taxon>Viridiplantae</taxon>
        <taxon>Streptophyta</taxon>
        <taxon>Embryophyta</taxon>
        <taxon>Tracheophyta</taxon>
        <taxon>Spermatophyta</taxon>
        <taxon>Magnoliopsida</taxon>
        <taxon>Liliopsida</taxon>
        <taxon>Zingiberales</taxon>
        <taxon>Zingiberaceae</taxon>
        <taxon>Zingiber</taxon>
    </lineage>
</organism>
<dbReference type="PANTHER" id="PTHR45654">
    <property type="entry name" value="HOMEOBOX-LEUCINE ZIPPER PROTEIN MERISTEM L1"/>
    <property type="match status" value="1"/>
</dbReference>
<evidence type="ECO:0000259" key="4">
    <source>
        <dbReference type="PROSITE" id="PS50071"/>
    </source>
</evidence>
<dbReference type="InterPro" id="IPR001356">
    <property type="entry name" value="HD"/>
</dbReference>
<dbReference type="EMBL" id="JACMSC010000004">
    <property type="protein sequence ID" value="KAG6524196.1"/>
    <property type="molecule type" value="Genomic_DNA"/>
</dbReference>